<gene>
    <name evidence="4" type="ORF">MPOCJGCO_4610</name>
</gene>
<sequence length="109" mass="11263">MDAAIDRAHLDAQTFGDAELARELLALFSGQCRRILPALSDPGRDPTGRADLAHTLKGSAAGVGAFSVMQACAEIESALRGEGEPPSAVHLADLGTAVAAALAEIERLR</sequence>
<organism evidence="4 5">
    <name type="scientific">Methylobacterium trifolii</name>
    <dbReference type="NCBI Taxonomy" id="1003092"/>
    <lineage>
        <taxon>Bacteria</taxon>
        <taxon>Pseudomonadati</taxon>
        <taxon>Pseudomonadota</taxon>
        <taxon>Alphaproteobacteria</taxon>
        <taxon>Hyphomicrobiales</taxon>
        <taxon>Methylobacteriaceae</taxon>
        <taxon>Methylobacterium</taxon>
    </lineage>
</organism>
<feature type="modified residue" description="Phosphohistidine" evidence="2">
    <location>
        <position position="54"/>
    </location>
</feature>
<dbReference type="InterPro" id="IPR036641">
    <property type="entry name" value="HPT_dom_sf"/>
</dbReference>
<keyword evidence="5" id="KW-1185">Reference proteome</keyword>
<accession>A0ABQ4U5P1</accession>
<comment type="caution">
    <text evidence="4">The sequence shown here is derived from an EMBL/GenBank/DDBJ whole genome shotgun (WGS) entry which is preliminary data.</text>
</comment>
<dbReference type="Proteomes" id="UP001055057">
    <property type="component" value="Unassembled WGS sequence"/>
</dbReference>
<dbReference type="EMBL" id="BPRB01000329">
    <property type="protein sequence ID" value="GJE62477.1"/>
    <property type="molecule type" value="Genomic_DNA"/>
</dbReference>
<reference evidence="4" key="2">
    <citation type="submission" date="2021-08" db="EMBL/GenBank/DDBJ databases">
        <authorList>
            <person name="Tani A."/>
            <person name="Ola A."/>
            <person name="Ogura Y."/>
            <person name="Katsura K."/>
            <person name="Hayashi T."/>
        </authorList>
    </citation>
    <scope>NUCLEOTIDE SEQUENCE</scope>
    <source>
        <strain evidence="4">DSM 23632</strain>
    </source>
</reference>
<evidence type="ECO:0000256" key="1">
    <source>
        <dbReference type="ARBA" id="ARBA00023012"/>
    </source>
</evidence>
<evidence type="ECO:0000313" key="4">
    <source>
        <dbReference type="EMBL" id="GJE62477.1"/>
    </source>
</evidence>
<name>A0ABQ4U5P1_9HYPH</name>
<keyword evidence="1" id="KW-0902">Two-component regulatory system</keyword>
<dbReference type="PROSITE" id="PS50894">
    <property type="entry name" value="HPT"/>
    <property type="match status" value="1"/>
</dbReference>
<dbReference type="SUPFAM" id="SSF47226">
    <property type="entry name" value="Histidine-containing phosphotransfer domain, HPT domain"/>
    <property type="match status" value="1"/>
</dbReference>
<proteinExistence type="predicted"/>
<evidence type="ECO:0000259" key="3">
    <source>
        <dbReference type="PROSITE" id="PS50894"/>
    </source>
</evidence>
<evidence type="ECO:0000313" key="5">
    <source>
        <dbReference type="Proteomes" id="UP001055057"/>
    </source>
</evidence>
<reference evidence="4" key="1">
    <citation type="journal article" date="2021" name="Front. Microbiol.">
        <title>Comprehensive Comparative Genomics and Phenotyping of Methylobacterium Species.</title>
        <authorList>
            <person name="Alessa O."/>
            <person name="Ogura Y."/>
            <person name="Fujitani Y."/>
            <person name="Takami H."/>
            <person name="Hayashi T."/>
            <person name="Sahin N."/>
            <person name="Tani A."/>
        </authorList>
    </citation>
    <scope>NUCLEOTIDE SEQUENCE</scope>
    <source>
        <strain evidence="4">DSM 23632</strain>
    </source>
</reference>
<dbReference type="Gene3D" id="1.20.120.160">
    <property type="entry name" value="HPT domain"/>
    <property type="match status" value="1"/>
</dbReference>
<dbReference type="InterPro" id="IPR008207">
    <property type="entry name" value="Sig_transdc_His_kin_Hpt_dom"/>
</dbReference>
<evidence type="ECO:0000256" key="2">
    <source>
        <dbReference type="PROSITE-ProRule" id="PRU00110"/>
    </source>
</evidence>
<feature type="domain" description="HPt" evidence="3">
    <location>
        <begin position="17"/>
        <end position="109"/>
    </location>
</feature>
<keyword evidence="2" id="KW-0597">Phosphoprotein</keyword>
<dbReference type="Pfam" id="PF01627">
    <property type="entry name" value="Hpt"/>
    <property type="match status" value="1"/>
</dbReference>
<protein>
    <recommendedName>
        <fullName evidence="3">HPt domain-containing protein</fullName>
    </recommendedName>
</protein>
<dbReference type="RefSeq" id="WP_238185112.1">
    <property type="nucleotide sequence ID" value="NZ_BPRB01000329.1"/>
</dbReference>